<dbReference type="AlphaFoldDB" id="A0AAF0BSG6"/>
<organism evidence="3 4">
    <name type="scientific">Iamia majanohamensis</name>
    <dbReference type="NCBI Taxonomy" id="467976"/>
    <lineage>
        <taxon>Bacteria</taxon>
        <taxon>Bacillati</taxon>
        <taxon>Actinomycetota</taxon>
        <taxon>Acidimicrobiia</taxon>
        <taxon>Acidimicrobiales</taxon>
        <taxon>Iamiaceae</taxon>
        <taxon>Iamia</taxon>
    </lineage>
</organism>
<evidence type="ECO:0000259" key="2">
    <source>
        <dbReference type="Pfam" id="PF10005"/>
    </source>
</evidence>
<evidence type="ECO:0000256" key="1">
    <source>
        <dbReference type="SAM" id="MobiDB-lite"/>
    </source>
</evidence>
<dbReference type="Proteomes" id="UP001216390">
    <property type="component" value="Chromosome"/>
</dbReference>
<accession>A0AAF0BSG6</accession>
<evidence type="ECO:0000313" key="3">
    <source>
        <dbReference type="EMBL" id="WCO68286.1"/>
    </source>
</evidence>
<protein>
    <submittedName>
        <fullName evidence="3">Zinc-binding metallopeptidase</fullName>
    </submittedName>
</protein>
<reference evidence="3" key="1">
    <citation type="submission" date="2023-01" db="EMBL/GenBank/DDBJ databases">
        <title>The diversity of Class Acidimicrobiia in South China Sea sediment environments and the proposal of Iamia marina sp. nov., a novel species of the genus Iamia.</title>
        <authorList>
            <person name="He Y."/>
            <person name="Tian X."/>
        </authorList>
    </citation>
    <scope>NUCLEOTIDE SEQUENCE</scope>
    <source>
        <strain evidence="3">DSM 19957</strain>
    </source>
</reference>
<dbReference type="Pfam" id="PF15887">
    <property type="entry name" value="Peptidase_Mx"/>
    <property type="match status" value="1"/>
</dbReference>
<dbReference type="EMBL" id="CP116942">
    <property type="protein sequence ID" value="WCO68286.1"/>
    <property type="molecule type" value="Genomic_DNA"/>
</dbReference>
<feature type="region of interest" description="Disordered" evidence="1">
    <location>
        <begin position="269"/>
        <end position="288"/>
    </location>
</feature>
<dbReference type="InterPro" id="IPR031321">
    <property type="entry name" value="UCP012641"/>
</dbReference>
<gene>
    <name evidence="3" type="ORF">PO878_06040</name>
</gene>
<dbReference type="KEGG" id="ima:PO878_06040"/>
<name>A0AAF0BSG6_9ACTN</name>
<proteinExistence type="predicted"/>
<dbReference type="InterPro" id="IPR011201">
    <property type="entry name" value="Zinc-ribbon_6_bact"/>
</dbReference>
<feature type="domain" description="Zinc-ribbon" evidence="2">
    <location>
        <begin position="4"/>
        <end position="81"/>
    </location>
</feature>
<sequence length="356" mass="39549">MRAFTCERCSHLLDFPATACGRCAAPLGFALPLDDILVLDGPRGEGWVRCAEHPTTGCSWLVRPDDGPRCESCRLTRTVPGDDDPDDAAFLVQVEEAKRRLVYQLHDLGLPIVDRAQDPERGLAFDLLSTRFEPVTIGHADGVITIDLAESDDAHRELLRAQLDEPYRTVLGHLRHEVGHHYWDVLVDRGGHHASFRALFGDEQVSYQDALDRHYREGAPPGWHDRFVSAYATMHPWEDWAETFAHLLHIRATLQTADAFGLVLAERQPRGETPDGATAAPVHEGDPDEETFWPVARDWASLARVLNAVNRSMGHGDLYPFALSPRVVAKLAYVHDLVRGVDPPVPDDPTPADVPA</sequence>
<dbReference type="PIRSF" id="PIRSF012641">
    <property type="entry name" value="UCP012641"/>
    <property type="match status" value="1"/>
</dbReference>
<dbReference type="Pfam" id="PF10005">
    <property type="entry name" value="Zn_ribbon_DZR_6"/>
    <property type="match status" value="1"/>
</dbReference>
<keyword evidence="4" id="KW-1185">Reference proteome</keyword>
<dbReference type="RefSeq" id="WP_272737803.1">
    <property type="nucleotide sequence ID" value="NZ_CP116942.1"/>
</dbReference>
<evidence type="ECO:0000313" key="4">
    <source>
        <dbReference type="Proteomes" id="UP001216390"/>
    </source>
</evidence>